<dbReference type="EMBL" id="CP065856">
    <property type="protein sequence ID" value="QPV62836.1"/>
    <property type="molecule type" value="Genomic_DNA"/>
</dbReference>
<protein>
    <submittedName>
        <fullName evidence="1">Uncharacterized protein</fullName>
    </submittedName>
</protein>
<dbReference type="Proteomes" id="UP000595001">
    <property type="component" value="Chromosome"/>
</dbReference>
<gene>
    <name evidence="1" type="ORF">I7X12_19280</name>
</gene>
<accession>A0A7T3FY84</accession>
<organism evidence="1 2">
    <name type="scientific">Halosimplex litoreum</name>
    <dbReference type="NCBI Taxonomy" id="1198301"/>
    <lineage>
        <taxon>Archaea</taxon>
        <taxon>Methanobacteriati</taxon>
        <taxon>Methanobacteriota</taxon>
        <taxon>Stenosarchaea group</taxon>
        <taxon>Halobacteria</taxon>
        <taxon>Halobacteriales</taxon>
        <taxon>Haloarculaceae</taxon>
        <taxon>Halosimplex</taxon>
    </lineage>
</organism>
<dbReference type="KEGG" id="hlt:I7X12_19280"/>
<dbReference type="AlphaFoldDB" id="A0A7T3FY84"/>
<dbReference type="RefSeq" id="WP_198061634.1">
    <property type="nucleotide sequence ID" value="NZ_CP065856.1"/>
</dbReference>
<proteinExistence type="predicted"/>
<keyword evidence="2" id="KW-1185">Reference proteome</keyword>
<dbReference type="GeneID" id="60590683"/>
<name>A0A7T3FY84_9EURY</name>
<reference evidence="1 2" key="1">
    <citation type="submission" date="2020-12" db="EMBL/GenBank/DDBJ databases">
        <title>Halosimplex halophilum sp. nov. and Halosimplex salinum sp. nov., two new members of the genus Halosimplex.</title>
        <authorList>
            <person name="Cui H.L."/>
        </authorList>
    </citation>
    <scope>NUCLEOTIDE SEQUENCE [LARGE SCALE GENOMIC DNA]</scope>
    <source>
        <strain evidence="1 2">YGH94</strain>
    </source>
</reference>
<sequence length="56" mass="5982">MCALTVTVRSSVVELDSSEGNAVVTQQSRTGCLFGCREWLAACDVASDATPRYVRA</sequence>
<dbReference type="OrthoDB" id="135106at2157"/>
<evidence type="ECO:0000313" key="2">
    <source>
        <dbReference type="Proteomes" id="UP000595001"/>
    </source>
</evidence>
<evidence type="ECO:0000313" key="1">
    <source>
        <dbReference type="EMBL" id="QPV62836.1"/>
    </source>
</evidence>